<keyword evidence="2" id="KW-0472">Membrane</keyword>
<feature type="compositionally biased region" description="Low complexity" evidence="1">
    <location>
        <begin position="7"/>
        <end position="24"/>
    </location>
</feature>
<feature type="transmembrane region" description="Helical" evidence="2">
    <location>
        <begin position="142"/>
        <end position="162"/>
    </location>
</feature>
<dbReference type="OrthoDB" id="5279542at2759"/>
<sequence>MSDHIRQAPQAPQPTIAPTSAPTAEASHANFSRPATARSTGPNATTLNANTANTAPNATSTAPTQTPFAPVNAATTPATEEPKTLNEKLNAADRYWKFKGVFQIIAIIAGLIGIGTIGWLISSSTNNEFTYGYDYFWSLWPTLITFSVSIIWCAVCILVLVLRKRPIHPGLRVAIDLLLWLGFLVTALFAMVSLLDLMSWGTYGDLGYGYSSSYGNYVLADNGTWVWEQNSDYTTRTRDCDRNSTSSSSYYYYNDMFQNCAEQDAYINKLWHEKPHRQSVETTGVVCQFFGLVLHFVLFVWACVDTHRYNRSKVSKDAEKLAAGIVQTMITNGAVIAPPGQAHMRPAGPWGGQMGYYPLPQQGQAYPMTAMYPQTMQPGQQMPQQYPVQHGQMAPGVGVAGPSHEKSEGPRYA</sequence>
<dbReference type="Proteomes" id="UP000799777">
    <property type="component" value="Unassembled WGS sequence"/>
</dbReference>
<keyword evidence="2" id="KW-0812">Transmembrane</keyword>
<name>A0A9P4H977_9PLEO</name>
<dbReference type="AlphaFoldDB" id="A0A9P4H977"/>
<dbReference type="EMBL" id="ML978190">
    <property type="protein sequence ID" value="KAF2030418.1"/>
    <property type="molecule type" value="Genomic_DNA"/>
</dbReference>
<evidence type="ECO:0000256" key="2">
    <source>
        <dbReference type="SAM" id="Phobius"/>
    </source>
</evidence>
<feature type="compositionally biased region" description="Basic and acidic residues" evidence="1">
    <location>
        <begin position="403"/>
        <end position="413"/>
    </location>
</feature>
<comment type="caution">
    <text evidence="3">The sequence shown here is derived from an EMBL/GenBank/DDBJ whole genome shotgun (WGS) entry which is preliminary data.</text>
</comment>
<organism evidence="3 4">
    <name type="scientific">Setomelanomma holmii</name>
    <dbReference type="NCBI Taxonomy" id="210430"/>
    <lineage>
        <taxon>Eukaryota</taxon>
        <taxon>Fungi</taxon>
        <taxon>Dikarya</taxon>
        <taxon>Ascomycota</taxon>
        <taxon>Pezizomycotina</taxon>
        <taxon>Dothideomycetes</taxon>
        <taxon>Pleosporomycetidae</taxon>
        <taxon>Pleosporales</taxon>
        <taxon>Pleosporineae</taxon>
        <taxon>Phaeosphaeriaceae</taxon>
        <taxon>Setomelanomma</taxon>
    </lineage>
</organism>
<reference evidence="3" key="1">
    <citation type="journal article" date="2020" name="Stud. Mycol.">
        <title>101 Dothideomycetes genomes: a test case for predicting lifestyles and emergence of pathogens.</title>
        <authorList>
            <person name="Haridas S."/>
            <person name="Albert R."/>
            <person name="Binder M."/>
            <person name="Bloem J."/>
            <person name="Labutti K."/>
            <person name="Salamov A."/>
            <person name="Andreopoulos B."/>
            <person name="Baker S."/>
            <person name="Barry K."/>
            <person name="Bills G."/>
            <person name="Bluhm B."/>
            <person name="Cannon C."/>
            <person name="Castanera R."/>
            <person name="Culley D."/>
            <person name="Daum C."/>
            <person name="Ezra D."/>
            <person name="Gonzalez J."/>
            <person name="Henrissat B."/>
            <person name="Kuo A."/>
            <person name="Liang C."/>
            <person name="Lipzen A."/>
            <person name="Lutzoni F."/>
            <person name="Magnuson J."/>
            <person name="Mondo S."/>
            <person name="Nolan M."/>
            <person name="Ohm R."/>
            <person name="Pangilinan J."/>
            <person name="Park H.-J."/>
            <person name="Ramirez L."/>
            <person name="Alfaro M."/>
            <person name="Sun H."/>
            <person name="Tritt A."/>
            <person name="Yoshinaga Y."/>
            <person name="Zwiers L.-H."/>
            <person name="Turgeon B."/>
            <person name="Goodwin S."/>
            <person name="Spatafora J."/>
            <person name="Crous P."/>
            <person name="Grigoriev I."/>
        </authorList>
    </citation>
    <scope>NUCLEOTIDE SEQUENCE</scope>
    <source>
        <strain evidence="3">CBS 110217</strain>
    </source>
</reference>
<feature type="compositionally biased region" description="Low complexity" evidence="1">
    <location>
        <begin position="40"/>
        <end position="79"/>
    </location>
</feature>
<gene>
    <name evidence="3" type="ORF">EK21DRAFT_65473</name>
</gene>
<feature type="region of interest" description="Disordered" evidence="1">
    <location>
        <begin position="1"/>
        <end position="82"/>
    </location>
</feature>
<feature type="transmembrane region" description="Helical" evidence="2">
    <location>
        <begin position="174"/>
        <end position="195"/>
    </location>
</feature>
<accession>A0A9P4H977</accession>
<feature type="transmembrane region" description="Helical" evidence="2">
    <location>
        <begin position="283"/>
        <end position="304"/>
    </location>
</feature>
<keyword evidence="2" id="KW-1133">Transmembrane helix</keyword>
<proteinExistence type="predicted"/>
<keyword evidence="4" id="KW-1185">Reference proteome</keyword>
<feature type="transmembrane region" description="Helical" evidence="2">
    <location>
        <begin position="101"/>
        <end position="122"/>
    </location>
</feature>
<evidence type="ECO:0000256" key="1">
    <source>
        <dbReference type="SAM" id="MobiDB-lite"/>
    </source>
</evidence>
<evidence type="ECO:0000313" key="3">
    <source>
        <dbReference type="EMBL" id="KAF2030418.1"/>
    </source>
</evidence>
<protein>
    <submittedName>
        <fullName evidence="3">Uncharacterized protein</fullName>
    </submittedName>
</protein>
<evidence type="ECO:0000313" key="4">
    <source>
        <dbReference type="Proteomes" id="UP000799777"/>
    </source>
</evidence>
<feature type="region of interest" description="Disordered" evidence="1">
    <location>
        <begin position="393"/>
        <end position="413"/>
    </location>
</feature>